<keyword evidence="1" id="KW-0472">Membrane</keyword>
<organism evidence="3 4">
    <name type="scientific">Persicobacter diffluens</name>
    <dbReference type="NCBI Taxonomy" id="981"/>
    <lineage>
        <taxon>Bacteria</taxon>
        <taxon>Pseudomonadati</taxon>
        <taxon>Bacteroidota</taxon>
        <taxon>Cytophagia</taxon>
        <taxon>Cytophagales</taxon>
        <taxon>Persicobacteraceae</taxon>
        <taxon>Persicobacter</taxon>
    </lineage>
</organism>
<reference evidence="3 4" key="1">
    <citation type="submission" date="2021-12" db="EMBL/GenBank/DDBJ databases">
        <title>Genome sequencing of bacteria with rrn-lacking chromosome and rrn-plasmid.</title>
        <authorList>
            <person name="Anda M."/>
            <person name="Iwasaki W."/>
        </authorList>
    </citation>
    <scope>NUCLEOTIDE SEQUENCE [LARGE SCALE GENOMIC DNA]</scope>
    <source>
        <strain evidence="3 4">NBRC 15940</strain>
    </source>
</reference>
<protein>
    <recommendedName>
        <fullName evidence="2">Phosphatidic acid phosphatase type 2/haloperoxidase domain-containing protein</fullName>
    </recommendedName>
</protein>
<dbReference type="InterPro" id="IPR000326">
    <property type="entry name" value="PAP2/HPO"/>
</dbReference>
<keyword evidence="1" id="KW-1133">Transmembrane helix</keyword>
<dbReference type="PANTHER" id="PTHR14969">
    <property type="entry name" value="SPHINGOSINE-1-PHOSPHATE PHOSPHOHYDROLASE"/>
    <property type="match status" value="1"/>
</dbReference>
<keyword evidence="1" id="KW-0812">Transmembrane</keyword>
<dbReference type="InterPro" id="IPR036938">
    <property type="entry name" value="PAP2/HPO_sf"/>
</dbReference>
<name>A0AAN5AIV7_9BACT</name>
<evidence type="ECO:0000313" key="4">
    <source>
        <dbReference type="Proteomes" id="UP001310022"/>
    </source>
</evidence>
<comment type="caution">
    <text evidence="3">The sequence shown here is derived from an EMBL/GenBank/DDBJ whole genome shotgun (WGS) entry which is preliminary data.</text>
</comment>
<dbReference type="Gene3D" id="1.20.144.10">
    <property type="entry name" value="Phosphatidic acid phosphatase type 2/haloperoxidase"/>
    <property type="match status" value="1"/>
</dbReference>
<dbReference type="PANTHER" id="PTHR14969:SF13">
    <property type="entry name" value="AT30094P"/>
    <property type="match status" value="1"/>
</dbReference>
<keyword evidence="4" id="KW-1185">Reference proteome</keyword>
<dbReference type="SUPFAM" id="SSF48317">
    <property type="entry name" value="Acid phosphatase/Vanadium-dependent haloperoxidase"/>
    <property type="match status" value="1"/>
</dbReference>
<evidence type="ECO:0000256" key="1">
    <source>
        <dbReference type="SAM" id="Phobius"/>
    </source>
</evidence>
<feature type="transmembrane region" description="Helical" evidence="1">
    <location>
        <begin position="152"/>
        <end position="170"/>
    </location>
</feature>
<dbReference type="EMBL" id="BQKE01000001">
    <property type="protein sequence ID" value="GJM60925.1"/>
    <property type="molecule type" value="Genomic_DNA"/>
</dbReference>
<feature type="transmembrane region" description="Helical" evidence="1">
    <location>
        <begin position="80"/>
        <end position="97"/>
    </location>
</feature>
<evidence type="ECO:0000259" key="2">
    <source>
        <dbReference type="SMART" id="SM00014"/>
    </source>
</evidence>
<feature type="transmembrane region" description="Helical" evidence="1">
    <location>
        <begin position="47"/>
        <end position="68"/>
    </location>
</feature>
<dbReference type="RefSeq" id="WP_338236570.1">
    <property type="nucleotide sequence ID" value="NZ_BQKE01000001.1"/>
</dbReference>
<accession>A0AAN5AIV7</accession>
<feature type="domain" description="Phosphatidic acid phosphatase type 2/haloperoxidase" evidence="2">
    <location>
        <begin position="79"/>
        <end position="193"/>
    </location>
</feature>
<feature type="transmembrane region" description="Helical" evidence="1">
    <location>
        <begin position="176"/>
        <end position="196"/>
    </location>
</feature>
<evidence type="ECO:0000313" key="3">
    <source>
        <dbReference type="EMBL" id="GJM60925.1"/>
    </source>
</evidence>
<feature type="transmembrane region" description="Helical" evidence="1">
    <location>
        <begin position="7"/>
        <end position="27"/>
    </location>
</feature>
<dbReference type="Pfam" id="PF01569">
    <property type="entry name" value="PAP2"/>
    <property type="match status" value="1"/>
</dbReference>
<sequence>MMKKKLSIIAPIYLSLLIIDGVLLLMYGRGPMEVWVNQHHFPAGDVFFKYITYLGDGIILVLFFLGLLKVKKYYALEGGLVVLFQTLVTTFAKRVIWADVKRPRVWFELNEIPMNVVEGVSLHSKWSFPSGHTAMAFGVATYLVIISNKVHWALMWFLLALLAAFSRVYLGQHFVVDIYFGSLVGVVSAFAVHYHMEYWHPELKLKKGLKGGLL</sequence>
<dbReference type="AlphaFoldDB" id="A0AAN5AIV7"/>
<proteinExistence type="predicted"/>
<gene>
    <name evidence="3" type="ORF">PEDI_14770</name>
</gene>
<dbReference type="Proteomes" id="UP001310022">
    <property type="component" value="Unassembled WGS sequence"/>
</dbReference>
<dbReference type="SMART" id="SM00014">
    <property type="entry name" value="acidPPc"/>
    <property type="match status" value="1"/>
</dbReference>